<feature type="region of interest" description="Disordered" evidence="1">
    <location>
        <begin position="26"/>
        <end position="49"/>
    </location>
</feature>
<organism evidence="2">
    <name type="scientific">marine sediment metagenome</name>
    <dbReference type="NCBI Taxonomy" id="412755"/>
    <lineage>
        <taxon>unclassified sequences</taxon>
        <taxon>metagenomes</taxon>
        <taxon>ecological metagenomes</taxon>
    </lineage>
</organism>
<dbReference type="AlphaFoldDB" id="A0A1B6NX42"/>
<accession>A0A1B6NX42</accession>
<gene>
    <name evidence="2" type="ORF">MGSAQ_000584</name>
</gene>
<comment type="caution">
    <text evidence="2">The sequence shown here is derived from an EMBL/GenBank/DDBJ whole genome shotgun (WGS) entry which is preliminary data.</text>
</comment>
<reference evidence="2" key="1">
    <citation type="submission" date="2013-11" db="EMBL/GenBank/DDBJ databases">
        <title>Microbial diversity, functional groups and degradation webs in Northern and Southern Mediterranean and Red Sea marine crude oil polluted sites.</title>
        <authorList>
            <person name="Daffonchio D."/>
            <person name="Mapelli F."/>
            <person name="Ferrer M."/>
            <person name="Richter M."/>
            <person name="Cherif A."/>
            <person name="Malkawi H.I."/>
            <person name="Yakimov M.M."/>
            <person name="Abdel-Fattah Y.R."/>
            <person name="Blaghen M."/>
            <person name="Golyshin P.N."/>
            <person name="Kalogerakis N."/>
            <person name="Boon N."/>
            <person name="Magagnini M."/>
            <person name="Fava F."/>
        </authorList>
    </citation>
    <scope>NUCLEOTIDE SEQUENCE</scope>
</reference>
<name>A0A1B6NX42_9ZZZZ</name>
<dbReference type="EMBL" id="AYSL01000258">
    <property type="protein sequence ID" value="KTF07921.1"/>
    <property type="molecule type" value="Genomic_DNA"/>
</dbReference>
<protein>
    <submittedName>
        <fullName evidence="2">Uncharacterized protein</fullName>
    </submittedName>
</protein>
<evidence type="ECO:0000256" key="1">
    <source>
        <dbReference type="SAM" id="MobiDB-lite"/>
    </source>
</evidence>
<evidence type="ECO:0000313" key="2">
    <source>
        <dbReference type="EMBL" id="KTF07921.1"/>
    </source>
</evidence>
<proteinExistence type="predicted"/>
<sequence length="49" mass="5719">MTRPQGQRSTRKPRLSGIRLMQVHRQAESTLHPCRKSQIGRPTSIDHQR</sequence>